<dbReference type="Gene3D" id="2.20.28.30">
    <property type="entry name" value="RNA polymerase ii, chain L"/>
    <property type="match status" value="1"/>
</dbReference>
<dbReference type="SUPFAM" id="SSF63393">
    <property type="entry name" value="RNA polymerase subunits"/>
    <property type="match status" value="1"/>
</dbReference>
<proteinExistence type="predicted"/>
<organism evidence="1">
    <name type="scientific">Siphoviridae sp. ctWT735</name>
    <dbReference type="NCBI Taxonomy" id="2825538"/>
    <lineage>
        <taxon>Viruses</taxon>
        <taxon>Duplodnaviria</taxon>
        <taxon>Heunggongvirae</taxon>
        <taxon>Uroviricota</taxon>
        <taxon>Caudoviricetes</taxon>
    </lineage>
</organism>
<sequence>MARQIITCNKCGAEIVLEDYDDILCEECGNNIWMDERGVVYQECEDEFHSDVFEDGIRCSDAEAYEFFGDPDEEDDYMD</sequence>
<protein>
    <submittedName>
        <fullName evidence="1">DNA-directed RNA polymerase</fullName>
    </submittedName>
</protein>
<dbReference type="InterPro" id="IPR029040">
    <property type="entry name" value="RPABC4/Spt4"/>
</dbReference>
<keyword evidence="1" id="KW-0240">DNA-directed RNA polymerase</keyword>
<keyword evidence="1" id="KW-0804">Transcription</keyword>
<reference evidence="1" key="1">
    <citation type="journal article" date="2021" name="Proc. Natl. Acad. Sci. U.S.A.">
        <title>A Catalog of Tens of Thousands of Viruses from Human Metagenomes Reveals Hidden Associations with Chronic Diseases.</title>
        <authorList>
            <person name="Tisza M.J."/>
            <person name="Buck C.B."/>
        </authorList>
    </citation>
    <scope>NUCLEOTIDE SEQUENCE</scope>
    <source>
        <strain evidence="1">CtWT735</strain>
    </source>
</reference>
<dbReference type="EMBL" id="BK015930">
    <property type="protein sequence ID" value="DAF85792.1"/>
    <property type="molecule type" value="Genomic_DNA"/>
</dbReference>
<dbReference type="GO" id="GO:0000428">
    <property type="term" value="C:DNA-directed RNA polymerase complex"/>
    <property type="evidence" value="ECO:0007669"/>
    <property type="project" value="UniProtKB-KW"/>
</dbReference>
<evidence type="ECO:0000313" key="1">
    <source>
        <dbReference type="EMBL" id="DAF85792.1"/>
    </source>
</evidence>
<accession>A0A8S5TUD2</accession>
<name>A0A8S5TUD2_9CAUD</name>